<evidence type="ECO:0000313" key="5">
    <source>
        <dbReference type="Proteomes" id="UP000681967"/>
    </source>
</evidence>
<reference evidence="2" key="1">
    <citation type="submission" date="2021-02" db="EMBL/GenBank/DDBJ databases">
        <authorList>
            <person name="Nowell W R."/>
        </authorList>
    </citation>
    <scope>NUCLEOTIDE SEQUENCE</scope>
</reference>
<feature type="compositionally biased region" description="Polar residues" evidence="1">
    <location>
        <begin position="1"/>
        <end position="14"/>
    </location>
</feature>
<name>A0A8S2W8H4_9BILA</name>
<dbReference type="Proteomes" id="UP000676336">
    <property type="component" value="Unassembled WGS sequence"/>
</dbReference>
<evidence type="ECO:0000256" key="1">
    <source>
        <dbReference type="SAM" id="MobiDB-lite"/>
    </source>
</evidence>
<gene>
    <name evidence="2" type="ORF">BYL167_LOCUS32946</name>
    <name evidence="3" type="ORF">GIL414_LOCUS44344</name>
    <name evidence="4" type="ORF">SMN809_LOCUS53787</name>
</gene>
<protein>
    <submittedName>
        <fullName evidence="2">Uncharacterized protein</fullName>
    </submittedName>
</protein>
<proteinExistence type="predicted"/>
<dbReference type="Proteomes" id="UP000681967">
    <property type="component" value="Unassembled WGS sequence"/>
</dbReference>
<dbReference type="EMBL" id="CAJOBI010185992">
    <property type="protein sequence ID" value="CAF4943951.1"/>
    <property type="molecule type" value="Genomic_DNA"/>
</dbReference>
<organism evidence="2 5">
    <name type="scientific">Rotaria magnacalcarata</name>
    <dbReference type="NCBI Taxonomy" id="392030"/>
    <lineage>
        <taxon>Eukaryota</taxon>
        <taxon>Metazoa</taxon>
        <taxon>Spiralia</taxon>
        <taxon>Gnathifera</taxon>
        <taxon>Rotifera</taxon>
        <taxon>Eurotatoria</taxon>
        <taxon>Bdelloidea</taxon>
        <taxon>Philodinida</taxon>
        <taxon>Philodinidae</taxon>
        <taxon>Rotaria</taxon>
    </lineage>
</organism>
<dbReference type="EMBL" id="CAJOBH010062506">
    <property type="protein sequence ID" value="CAF4432409.1"/>
    <property type="molecule type" value="Genomic_DNA"/>
</dbReference>
<dbReference type="AlphaFoldDB" id="A0A8S2W8H4"/>
<feature type="non-terminal residue" evidence="2">
    <location>
        <position position="67"/>
    </location>
</feature>
<evidence type="ECO:0000313" key="4">
    <source>
        <dbReference type="EMBL" id="CAF4943951.1"/>
    </source>
</evidence>
<feature type="region of interest" description="Disordered" evidence="1">
    <location>
        <begin position="1"/>
        <end position="26"/>
    </location>
</feature>
<comment type="caution">
    <text evidence="2">The sequence shown here is derived from an EMBL/GenBank/DDBJ whole genome shotgun (WGS) entry which is preliminary data.</text>
</comment>
<accession>A0A8S2W8H4</accession>
<dbReference type="Proteomes" id="UP000681720">
    <property type="component" value="Unassembled WGS sequence"/>
</dbReference>
<dbReference type="EMBL" id="CAJOBJ010133566">
    <property type="protein sequence ID" value="CAF4732604.1"/>
    <property type="molecule type" value="Genomic_DNA"/>
</dbReference>
<evidence type="ECO:0000313" key="2">
    <source>
        <dbReference type="EMBL" id="CAF4432409.1"/>
    </source>
</evidence>
<sequence>MIKSQTLPLQYTHTNGHKKNNIQDTPIKSSFSTLPIRAVLSADTNEKSRFSVADTNALVKQIQNSLS</sequence>
<evidence type="ECO:0000313" key="3">
    <source>
        <dbReference type="EMBL" id="CAF4732604.1"/>
    </source>
</evidence>